<feature type="region of interest" description="Disordered" evidence="1">
    <location>
        <begin position="1"/>
        <end position="23"/>
    </location>
</feature>
<organism evidence="2 3">
    <name type="scientific">Biomphalaria pfeifferi</name>
    <name type="common">Bloodfluke planorb</name>
    <name type="synonym">Freshwater snail</name>
    <dbReference type="NCBI Taxonomy" id="112525"/>
    <lineage>
        <taxon>Eukaryota</taxon>
        <taxon>Metazoa</taxon>
        <taxon>Spiralia</taxon>
        <taxon>Lophotrochozoa</taxon>
        <taxon>Mollusca</taxon>
        <taxon>Gastropoda</taxon>
        <taxon>Heterobranchia</taxon>
        <taxon>Euthyneura</taxon>
        <taxon>Panpulmonata</taxon>
        <taxon>Hygrophila</taxon>
        <taxon>Lymnaeoidea</taxon>
        <taxon>Planorbidae</taxon>
        <taxon>Biomphalaria</taxon>
    </lineage>
</organism>
<name>A0AAD8F950_BIOPF</name>
<gene>
    <name evidence="2" type="ORF">Bpfe_014354</name>
</gene>
<dbReference type="Proteomes" id="UP001233172">
    <property type="component" value="Unassembled WGS sequence"/>
</dbReference>
<evidence type="ECO:0000313" key="3">
    <source>
        <dbReference type="Proteomes" id="UP001233172"/>
    </source>
</evidence>
<sequence length="52" mass="5712">EAEKDYVLETSGPTTVSRDDYGKGPLTQRLRTLTLESTVIATTSICVKWLAP</sequence>
<evidence type="ECO:0000313" key="2">
    <source>
        <dbReference type="EMBL" id="KAK0056267.1"/>
    </source>
</evidence>
<reference evidence="2" key="2">
    <citation type="submission" date="2023-04" db="EMBL/GenBank/DDBJ databases">
        <authorList>
            <person name="Bu L."/>
            <person name="Lu L."/>
            <person name="Laidemitt M.R."/>
            <person name="Zhang S.M."/>
            <person name="Mutuku M."/>
            <person name="Mkoji G."/>
            <person name="Steinauer M."/>
            <person name="Loker E.S."/>
        </authorList>
    </citation>
    <scope>NUCLEOTIDE SEQUENCE</scope>
    <source>
        <strain evidence="2">KasaAsao</strain>
        <tissue evidence="2">Whole Snail</tissue>
    </source>
</reference>
<accession>A0AAD8F950</accession>
<feature type="non-terminal residue" evidence="2">
    <location>
        <position position="1"/>
    </location>
</feature>
<dbReference type="EMBL" id="JASAOG010000063">
    <property type="protein sequence ID" value="KAK0056267.1"/>
    <property type="molecule type" value="Genomic_DNA"/>
</dbReference>
<comment type="caution">
    <text evidence="2">The sequence shown here is derived from an EMBL/GenBank/DDBJ whole genome shotgun (WGS) entry which is preliminary data.</text>
</comment>
<reference evidence="2" key="1">
    <citation type="journal article" date="2023" name="PLoS Negl. Trop. Dis.">
        <title>A genome sequence for Biomphalaria pfeifferi, the major vector snail for the human-infecting parasite Schistosoma mansoni.</title>
        <authorList>
            <person name="Bu L."/>
            <person name="Lu L."/>
            <person name="Laidemitt M.R."/>
            <person name="Zhang S.M."/>
            <person name="Mutuku M."/>
            <person name="Mkoji G."/>
            <person name="Steinauer M."/>
            <person name="Loker E.S."/>
        </authorList>
    </citation>
    <scope>NUCLEOTIDE SEQUENCE</scope>
    <source>
        <strain evidence="2">KasaAsao</strain>
    </source>
</reference>
<keyword evidence="3" id="KW-1185">Reference proteome</keyword>
<proteinExistence type="predicted"/>
<protein>
    <submittedName>
        <fullName evidence="2">Uncharacterized protein</fullName>
    </submittedName>
</protein>
<dbReference type="AlphaFoldDB" id="A0AAD8F950"/>
<evidence type="ECO:0000256" key="1">
    <source>
        <dbReference type="SAM" id="MobiDB-lite"/>
    </source>
</evidence>